<protein>
    <submittedName>
        <fullName evidence="2">Glycosyltransferase, GT2 family</fullName>
    </submittedName>
</protein>
<evidence type="ECO:0000313" key="2">
    <source>
        <dbReference type="EMBL" id="SMG08064.1"/>
    </source>
</evidence>
<dbReference type="GO" id="GO:0016740">
    <property type="term" value="F:transferase activity"/>
    <property type="evidence" value="ECO:0007669"/>
    <property type="project" value="UniProtKB-KW"/>
</dbReference>
<sequence length="252" mass="28454">MMISAIIPTINHIELVQQCVNSYQATTFDLKSEIIVVDDGSAASVQEALIPWARDNQVHLIANAVNEGFSKAVNAGIQQSSGDYVILINNDIVFQQPGWLNLMIDTMKQDSRIGIVGARLLYANQTIQHGGVVPSLRGNFDHRYRFQPADYPPALAVEDAHAVTGALMLISRALIDEIGPLSERYFIAYEDVDYCYRAKQHGYRVVYCGTAHAVHLEGYTRGTTKLNKNRYWRHKELEARKLFWSTWRGEQL</sequence>
<organism evidence="2 3">
    <name type="scientific">Paenibacillus aquistagni</name>
    <dbReference type="NCBI Taxonomy" id="1852522"/>
    <lineage>
        <taxon>Bacteria</taxon>
        <taxon>Bacillati</taxon>
        <taxon>Bacillota</taxon>
        <taxon>Bacilli</taxon>
        <taxon>Bacillales</taxon>
        <taxon>Paenibacillaceae</taxon>
        <taxon>Paenibacillus</taxon>
    </lineage>
</organism>
<dbReference type="CDD" id="cd04186">
    <property type="entry name" value="GT_2_like_c"/>
    <property type="match status" value="1"/>
</dbReference>
<proteinExistence type="predicted"/>
<dbReference type="InterPro" id="IPR029044">
    <property type="entry name" value="Nucleotide-diphossugar_trans"/>
</dbReference>
<keyword evidence="3" id="KW-1185">Reference proteome</keyword>
<keyword evidence="2" id="KW-0808">Transferase</keyword>
<reference evidence="2 3" key="1">
    <citation type="submission" date="2017-04" db="EMBL/GenBank/DDBJ databases">
        <authorList>
            <person name="Afonso C.L."/>
            <person name="Miller P.J."/>
            <person name="Scott M.A."/>
            <person name="Spackman E."/>
            <person name="Goraichik I."/>
            <person name="Dimitrov K.M."/>
            <person name="Suarez D.L."/>
            <person name="Swayne D.E."/>
        </authorList>
    </citation>
    <scope>NUCLEOTIDE SEQUENCE [LARGE SCALE GENOMIC DNA]</scope>
    <source>
        <strain evidence="2 3">11</strain>
    </source>
</reference>
<dbReference type="PANTHER" id="PTHR43179:SF7">
    <property type="entry name" value="RHAMNOSYLTRANSFERASE WBBL"/>
    <property type="match status" value="1"/>
</dbReference>
<dbReference type="Gene3D" id="3.90.550.10">
    <property type="entry name" value="Spore Coat Polysaccharide Biosynthesis Protein SpsA, Chain A"/>
    <property type="match status" value="1"/>
</dbReference>
<dbReference type="Proteomes" id="UP000193834">
    <property type="component" value="Unassembled WGS sequence"/>
</dbReference>
<dbReference type="Pfam" id="PF00535">
    <property type="entry name" value="Glycos_transf_2"/>
    <property type="match status" value="1"/>
</dbReference>
<dbReference type="SUPFAM" id="SSF53448">
    <property type="entry name" value="Nucleotide-diphospho-sugar transferases"/>
    <property type="match status" value="1"/>
</dbReference>
<evidence type="ECO:0000259" key="1">
    <source>
        <dbReference type="Pfam" id="PF00535"/>
    </source>
</evidence>
<dbReference type="PANTHER" id="PTHR43179">
    <property type="entry name" value="RHAMNOSYLTRANSFERASE WBBL"/>
    <property type="match status" value="1"/>
</dbReference>
<dbReference type="STRING" id="1852522.SAMN06295960_0041"/>
<accession>A0A1X7I2N5</accession>
<feature type="domain" description="Glycosyltransferase 2-like" evidence="1">
    <location>
        <begin position="4"/>
        <end position="124"/>
    </location>
</feature>
<dbReference type="RefSeq" id="WP_244903248.1">
    <property type="nucleotide sequence ID" value="NZ_FXAZ01000001.1"/>
</dbReference>
<dbReference type="EMBL" id="FXAZ01000001">
    <property type="protein sequence ID" value="SMG08064.1"/>
    <property type="molecule type" value="Genomic_DNA"/>
</dbReference>
<evidence type="ECO:0000313" key="3">
    <source>
        <dbReference type="Proteomes" id="UP000193834"/>
    </source>
</evidence>
<name>A0A1X7I2N5_9BACL</name>
<dbReference type="AlphaFoldDB" id="A0A1X7I2N5"/>
<dbReference type="InterPro" id="IPR001173">
    <property type="entry name" value="Glyco_trans_2-like"/>
</dbReference>
<gene>
    <name evidence="2" type="ORF">SAMN06295960_0041</name>
</gene>